<accession>A0A166H3S8</accession>
<evidence type="ECO:0000313" key="1">
    <source>
        <dbReference type="EMBL" id="ANA08069.1"/>
    </source>
</evidence>
<reference evidence="1" key="1">
    <citation type="submission" date="2015-07" db="EMBL/GenBank/DDBJ databases">
        <title>Exploring the genomic information of specific uncultured soil bacteria through a new metagenomic library-based strategy.</title>
        <authorList>
            <person name="Liu Y."/>
            <person name="Zhang R."/>
        </authorList>
    </citation>
    <scope>NUCLEOTIDE SEQUENCE</scope>
</reference>
<dbReference type="AlphaFoldDB" id="A0A166H3S8"/>
<name>A0A166H3S8_9BACT</name>
<gene>
    <name evidence="1" type="ORF">5G4_040</name>
</gene>
<dbReference type="EMBL" id="KT342856">
    <property type="protein sequence ID" value="ANA08069.1"/>
    <property type="molecule type" value="Genomic_DNA"/>
</dbReference>
<organism evidence="1">
    <name type="scientific">uncultured bacterium 5G4</name>
    <dbReference type="NCBI Taxonomy" id="1701326"/>
    <lineage>
        <taxon>Bacteria</taxon>
        <taxon>environmental samples</taxon>
    </lineage>
</organism>
<protein>
    <submittedName>
        <fullName evidence="1">Uncharacterized protein</fullName>
    </submittedName>
</protein>
<sequence length="54" mass="6342">MRDFFRPGFPTKRPFSISMFKESPTFSPNASHTSAGRVIWRFSLRTIRMVLSYV</sequence>
<proteinExistence type="predicted"/>